<sequence>MKELLFGDAKRVYFKRFGEMDSLEGKSNSAGIRFKKHVLYWNGLIIPAIVKPNDVYAHLALQDRIKYCRIVRKRIRGKVKYYVQLILEGVPPQKINRQTGEAKHPRGEGVVGIDIGTQTIAICAPNEVKLLELAPSVEDIHREKRRLQRKLDRQRRANNPHKYNEDGTIQRGNKEKWVWSKNYIKTKNQLAELQRKLAEKRKQDHHKLANWILSLGNDVKVERMNYKTLQARAKETTMNEKTGRYNRKKRFGKSIANKAPSLFLVILEQKLNDAGKSLKKVDTVAVKASQYNHLSNEYKKKNLSDRWTIIGEDRIQRDLYSAFLIMNVRDNLKEIDREQCFKHWEAFKYFHDQEITRLRKSHTRLLSSMGI</sequence>
<organism evidence="1 2">
    <name type="scientific">Saccharococcus caldoxylosilyticus</name>
    <dbReference type="NCBI Taxonomy" id="81408"/>
    <lineage>
        <taxon>Bacteria</taxon>
        <taxon>Bacillati</taxon>
        <taxon>Bacillota</taxon>
        <taxon>Bacilli</taxon>
        <taxon>Bacillales</taxon>
        <taxon>Anoxybacillaceae</taxon>
        <taxon>Saccharococcus</taxon>
    </lineage>
</organism>
<evidence type="ECO:0000313" key="2">
    <source>
        <dbReference type="Proteomes" id="UP000075455"/>
    </source>
</evidence>
<reference evidence="1 2" key="1">
    <citation type="submission" date="2016-01" db="EMBL/GenBank/DDBJ databases">
        <title>Draft Genome Sequences of Seven Thermophilic Sporeformers Isolated from Foods.</title>
        <authorList>
            <person name="Berendsen E.M."/>
            <person name="Wells-Bennik M.H."/>
            <person name="Krawcyk A.O."/>
            <person name="De Jong A."/>
            <person name="Holsappel S."/>
            <person name="Eijlander R.T."/>
            <person name="Kuipers O.P."/>
        </authorList>
    </citation>
    <scope>NUCLEOTIDE SEQUENCE [LARGE SCALE GENOMIC DNA]</scope>
    <source>
        <strain evidence="1 2">B4119</strain>
    </source>
</reference>
<protein>
    <submittedName>
        <fullName evidence="1">Uncharacterized protein</fullName>
    </submittedName>
</protein>
<dbReference type="EMBL" id="LQYS01000066">
    <property type="protein sequence ID" value="KYD11800.1"/>
    <property type="molecule type" value="Genomic_DNA"/>
</dbReference>
<accession>A0A150LHT0</accession>
<proteinExistence type="predicted"/>
<dbReference type="Proteomes" id="UP000075455">
    <property type="component" value="Unassembled WGS sequence"/>
</dbReference>
<evidence type="ECO:0000313" key="1">
    <source>
        <dbReference type="EMBL" id="KYD11800.1"/>
    </source>
</evidence>
<name>A0A150LHT0_9BACL</name>
<dbReference type="AlphaFoldDB" id="A0A150LHT0"/>
<dbReference type="STRING" id="81408.B4119_2297"/>
<gene>
    <name evidence="1" type="ORF">B4119_2297</name>
</gene>
<dbReference type="PATRIC" id="fig|81408.3.peg.4386"/>
<comment type="caution">
    <text evidence="1">The sequence shown here is derived from an EMBL/GenBank/DDBJ whole genome shotgun (WGS) entry which is preliminary data.</text>
</comment>
<dbReference type="eggNOG" id="COG0675">
    <property type="taxonomic scope" value="Bacteria"/>
</dbReference>
<dbReference type="RefSeq" id="WP_235605576.1">
    <property type="nucleotide sequence ID" value="NZ_LQYS01000066.1"/>
</dbReference>